<evidence type="ECO:0000256" key="2">
    <source>
        <dbReference type="SAM" id="Phobius"/>
    </source>
</evidence>
<feature type="region of interest" description="Disordered" evidence="1">
    <location>
        <begin position="1"/>
        <end position="64"/>
    </location>
</feature>
<sequence length="659" mass="74078">MGLISLTKRHTKVTSSKNPNDTVSEDTMSYEATTISTTTLDTSEETEKESKEVGSKSEKAHKVPKHKISRKKKITASKKFIFIIGAIAGIFTAWYFAKDQDMLLPSDYLNDSILEFFDDMKDKFPYSGVFDDMKGFFPYSILQEAQDDKHDKGTESFATGYSLREEGLKAKFPVIMLPGVISTGLESWGLEGTPECPSENHFRKRLWGSWYMLKVMLLDKNCWLKHMLLDPETGLDPENFKIRAAQGLDAADFFMTGYWLWNKIIENLAAINYDTNTMTTAGYDWRLTYLDQEVRDKFFSKLKFQIEERRIATGEKTVLIGHSMGSQIGFFFLKWVEASGYGNGGPHWVNDNIESFVDVSGSMLGTPKALTGLLSGEMKDTVQLNAAAVYGLEKFFSRKERADMLRNWGGIASMLPKGGDAIWGDMESAPDDLVGQNTSFGNFIKFKDPKSEFSSRNLTISDSLEFLYSQTPEWFQKRVKKNYSSGLALTRKEVERNNADPSKWVNPVEAALPNAPDMKIYCLYGVGIETERSYFYRDENIDVGGINVTIAMGDSDAVTLGQGDGTVSLISHTMCHRWKDPNSKFNPGGIPIKVVEMLDEPGKFDIRGGAKTAEHVDILGRSELNELILRIASGRGDEIEEKIVSNINDWVWNIDLGTN</sequence>
<feature type="compositionally biased region" description="Low complexity" evidence="1">
    <location>
        <begin position="31"/>
        <end position="41"/>
    </location>
</feature>
<dbReference type="Gene3D" id="3.40.50.1820">
    <property type="entry name" value="alpha/beta hydrolase"/>
    <property type="match status" value="1"/>
</dbReference>
<evidence type="ECO:0000313" key="4">
    <source>
        <dbReference type="Proteomes" id="UP000095009"/>
    </source>
</evidence>
<dbReference type="EMBL" id="KV454409">
    <property type="protein sequence ID" value="ODQ65792.1"/>
    <property type="molecule type" value="Genomic_DNA"/>
</dbReference>
<dbReference type="InterPro" id="IPR003386">
    <property type="entry name" value="LACT/PDAT_acylTrfase"/>
</dbReference>
<feature type="transmembrane region" description="Helical" evidence="2">
    <location>
        <begin position="80"/>
        <end position="97"/>
    </location>
</feature>
<accession>A0A1E3PLG4</accession>
<dbReference type="InterPro" id="IPR029058">
    <property type="entry name" value="AB_hydrolase_fold"/>
</dbReference>
<dbReference type="GO" id="GO:0097038">
    <property type="term" value="C:perinuclear endoplasmic reticulum"/>
    <property type="evidence" value="ECO:0007669"/>
    <property type="project" value="EnsemblFungi"/>
</dbReference>
<keyword evidence="4" id="KW-1185">Reference proteome</keyword>
<feature type="compositionally biased region" description="Polar residues" evidence="1">
    <location>
        <begin position="13"/>
        <end position="27"/>
    </location>
</feature>
<dbReference type="OrthoDB" id="190846at2759"/>
<keyword evidence="2" id="KW-0812">Transmembrane</keyword>
<dbReference type="AlphaFoldDB" id="A0A1E3PLG4"/>
<dbReference type="GO" id="GO:0019432">
    <property type="term" value="P:triglyceride biosynthetic process"/>
    <property type="evidence" value="ECO:0007669"/>
    <property type="project" value="EnsemblFungi"/>
</dbReference>
<dbReference type="Pfam" id="PF02450">
    <property type="entry name" value="LCAT"/>
    <property type="match status" value="1"/>
</dbReference>
<dbReference type="SUPFAM" id="SSF53474">
    <property type="entry name" value="alpha/beta-Hydrolases"/>
    <property type="match status" value="1"/>
</dbReference>
<dbReference type="GO" id="GO:0140042">
    <property type="term" value="P:lipid droplet formation"/>
    <property type="evidence" value="ECO:0007669"/>
    <property type="project" value="EnsemblFungi"/>
</dbReference>
<reference evidence="3 4" key="1">
    <citation type="journal article" date="2016" name="Proc. Natl. Acad. Sci. U.S.A.">
        <title>Comparative genomics of biotechnologically important yeasts.</title>
        <authorList>
            <person name="Riley R."/>
            <person name="Haridas S."/>
            <person name="Wolfe K.H."/>
            <person name="Lopes M.R."/>
            <person name="Hittinger C.T."/>
            <person name="Goeker M."/>
            <person name="Salamov A.A."/>
            <person name="Wisecaver J.H."/>
            <person name="Long T.M."/>
            <person name="Calvey C.H."/>
            <person name="Aerts A.L."/>
            <person name="Barry K.W."/>
            <person name="Choi C."/>
            <person name="Clum A."/>
            <person name="Coughlan A.Y."/>
            <person name="Deshpande S."/>
            <person name="Douglass A.P."/>
            <person name="Hanson S.J."/>
            <person name="Klenk H.-P."/>
            <person name="LaButti K.M."/>
            <person name="Lapidus A."/>
            <person name="Lindquist E.A."/>
            <person name="Lipzen A.M."/>
            <person name="Meier-Kolthoff J.P."/>
            <person name="Ohm R.A."/>
            <person name="Otillar R.P."/>
            <person name="Pangilinan J.L."/>
            <person name="Peng Y."/>
            <person name="Rokas A."/>
            <person name="Rosa C.A."/>
            <person name="Scheuner C."/>
            <person name="Sibirny A.A."/>
            <person name="Slot J.C."/>
            <person name="Stielow J.B."/>
            <person name="Sun H."/>
            <person name="Kurtzman C.P."/>
            <person name="Blackwell M."/>
            <person name="Grigoriev I.V."/>
            <person name="Jeffries T.W."/>
        </authorList>
    </citation>
    <scope>NUCLEOTIDE SEQUENCE [LARGE SCALE GENOMIC DNA]</scope>
    <source>
        <strain evidence="3 4">DSM 6958</strain>
    </source>
</reference>
<proteinExistence type="predicted"/>
<name>A0A1E3PLG4_9ASCO</name>
<keyword evidence="2" id="KW-1133">Transmembrane helix</keyword>
<dbReference type="Proteomes" id="UP000095009">
    <property type="component" value="Unassembled WGS sequence"/>
</dbReference>
<gene>
    <name evidence="3" type="ORF">NADFUDRAFT_82757</name>
</gene>
<evidence type="ECO:0000313" key="3">
    <source>
        <dbReference type="EMBL" id="ODQ65792.1"/>
    </source>
</evidence>
<organism evidence="3 4">
    <name type="scientific">Nadsonia fulvescens var. elongata DSM 6958</name>
    <dbReference type="NCBI Taxonomy" id="857566"/>
    <lineage>
        <taxon>Eukaryota</taxon>
        <taxon>Fungi</taxon>
        <taxon>Dikarya</taxon>
        <taxon>Ascomycota</taxon>
        <taxon>Saccharomycotina</taxon>
        <taxon>Dipodascomycetes</taxon>
        <taxon>Dipodascales</taxon>
        <taxon>Dipodascales incertae sedis</taxon>
        <taxon>Nadsonia</taxon>
    </lineage>
</organism>
<keyword evidence="2" id="KW-0472">Membrane</keyword>
<feature type="compositionally biased region" description="Basic and acidic residues" evidence="1">
    <location>
        <begin position="48"/>
        <end position="61"/>
    </location>
</feature>
<dbReference type="GO" id="GO:0046027">
    <property type="term" value="F:phospholipid:diacylglycerol acyltransferase activity"/>
    <property type="evidence" value="ECO:0007669"/>
    <property type="project" value="EnsemblFungi"/>
</dbReference>
<dbReference type="STRING" id="857566.A0A1E3PLG4"/>
<protein>
    <submittedName>
        <fullName evidence="3">LACT-domain-containing protein</fullName>
    </submittedName>
</protein>
<dbReference type="GO" id="GO:0032541">
    <property type="term" value="C:cortical endoplasmic reticulum"/>
    <property type="evidence" value="ECO:0007669"/>
    <property type="project" value="EnsemblFungi"/>
</dbReference>
<dbReference type="GO" id="GO:0008374">
    <property type="term" value="F:O-acyltransferase activity"/>
    <property type="evidence" value="ECO:0007669"/>
    <property type="project" value="InterPro"/>
</dbReference>
<evidence type="ECO:0000256" key="1">
    <source>
        <dbReference type="SAM" id="MobiDB-lite"/>
    </source>
</evidence>
<dbReference type="PANTHER" id="PTHR11440">
    <property type="entry name" value="LECITHIN-CHOLESTEROL ACYLTRANSFERASE-RELATED"/>
    <property type="match status" value="1"/>
</dbReference>